<keyword evidence="2" id="KW-0732">Signal</keyword>
<dbReference type="eggNOG" id="ENOG502STDJ">
    <property type="taxonomic scope" value="Eukaryota"/>
</dbReference>
<accession>K0RNN3</accession>
<reference evidence="3 4" key="1">
    <citation type="journal article" date="2012" name="Genome Biol.">
        <title>Genome and low-iron response of an oceanic diatom adapted to chronic iron limitation.</title>
        <authorList>
            <person name="Lommer M."/>
            <person name="Specht M."/>
            <person name="Roy A.S."/>
            <person name="Kraemer L."/>
            <person name="Andreson R."/>
            <person name="Gutowska M.A."/>
            <person name="Wolf J."/>
            <person name="Bergner S.V."/>
            <person name="Schilhabel M.B."/>
            <person name="Klostermeier U.C."/>
            <person name="Beiko R.G."/>
            <person name="Rosenstiel P."/>
            <person name="Hippler M."/>
            <person name="Laroche J."/>
        </authorList>
    </citation>
    <scope>NUCLEOTIDE SEQUENCE [LARGE SCALE GENOMIC DNA]</scope>
    <source>
        <strain evidence="3 4">CCMP1005</strain>
    </source>
</reference>
<protein>
    <submittedName>
        <fullName evidence="3">Uncharacterized protein</fullName>
    </submittedName>
</protein>
<name>K0RNN3_THAOC</name>
<dbReference type="Proteomes" id="UP000266841">
    <property type="component" value="Unassembled WGS sequence"/>
</dbReference>
<organism evidence="3 4">
    <name type="scientific">Thalassiosira oceanica</name>
    <name type="common">Marine diatom</name>
    <dbReference type="NCBI Taxonomy" id="159749"/>
    <lineage>
        <taxon>Eukaryota</taxon>
        <taxon>Sar</taxon>
        <taxon>Stramenopiles</taxon>
        <taxon>Ochrophyta</taxon>
        <taxon>Bacillariophyta</taxon>
        <taxon>Coscinodiscophyceae</taxon>
        <taxon>Thalassiosirophycidae</taxon>
        <taxon>Thalassiosirales</taxon>
        <taxon>Thalassiosiraceae</taxon>
        <taxon>Thalassiosira</taxon>
    </lineage>
</organism>
<keyword evidence="4" id="KW-1185">Reference proteome</keyword>
<evidence type="ECO:0000313" key="3">
    <source>
        <dbReference type="EMBL" id="EJK50526.1"/>
    </source>
</evidence>
<feature type="region of interest" description="Disordered" evidence="1">
    <location>
        <begin position="233"/>
        <end position="285"/>
    </location>
</feature>
<evidence type="ECO:0000256" key="2">
    <source>
        <dbReference type="SAM" id="SignalP"/>
    </source>
</evidence>
<dbReference type="OrthoDB" id="38672at2759"/>
<proteinExistence type="predicted"/>
<dbReference type="AlphaFoldDB" id="K0RNN3"/>
<sequence>MRLPTTTLSLLAIAPAAAAAEERTYTDDLGVVHTTTKEKPTIVTFAHTAVSAFDYGLGTDQLIGTYGEYLVEGSTFDFDMPEQASAYSADPEPDDIARLLETTNLSPDCERTPGYCTSFDVAGLVELDPDFLVVHGVSLPSISADNLLARPSTRNLTPNLTPRFEPTNDPRTNLGPMPVRRQTVGLLELHRDPAEFPRGKDHIQRRQPRGGQLHGDRELLREVHDRHGRAIQGARGVPRGRGGSRAAGRLRRPLRGGERVQRSHGNGAREGDQDHGVVRRSHQRILREPGQRRECSRYFWIVSFSETVVSPATPIGTQMVLRMFEELGMPILHIGACANCSLSYFWETIPVESYFKSCEVNTTDFSVCNEDPLYPIDVWLYDHRVRGTVNNEDFGVVFPDKAILAGQFVEWPIGGRKITPAHAAEILRSVGPAVAGFDRIHGETDCVPDIDVSGLDHRQSGEGVKGAGAGQYACYNSGECPRLLRAFLAHCSNSILRMTRIIERLDLPQIPRSALDSPALTFDDRSYLRLHWSAKIARKIKKRKRLHRKSHGRIGFHALNQQISRAWGNVEEEVRIFCENLAATEAAKYRMVMPREVKELSTPGINSEPTKSNLDNSCIARSLPPPLCFAARSVRSVSSESSIEATAMTGACPAISNSFNSDKGLQGSSSHVSRLRSSPSVIEVDMDDEEILSLWNSSDDVDDEETRGTQESFYLPSHIDPVNITSSSVQALKRVDEEAVGPNVFSFCPGNDKMSLYLDQSQHKLSNAPKRNSIAARQA</sequence>
<feature type="signal peptide" evidence="2">
    <location>
        <begin position="1"/>
        <end position="19"/>
    </location>
</feature>
<comment type="caution">
    <text evidence="3">The sequence shown here is derived from an EMBL/GenBank/DDBJ whole genome shotgun (WGS) entry which is preliminary data.</text>
</comment>
<gene>
    <name evidence="3" type="ORF">THAOC_30470</name>
</gene>
<evidence type="ECO:0000256" key="1">
    <source>
        <dbReference type="SAM" id="MobiDB-lite"/>
    </source>
</evidence>
<evidence type="ECO:0000313" key="4">
    <source>
        <dbReference type="Proteomes" id="UP000266841"/>
    </source>
</evidence>
<feature type="compositionally biased region" description="Basic and acidic residues" evidence="1">
    <location>
        <begin position="255"/>
        <end position="277"/>
    </location>
</feature>
<feature type="chain" id="PRO_5003840455" evidence="2">
    <location>
        <begin position="20"/>
        <end position="779"/>
    </location>
</feature>
<dbReference type="EMBL" id="AGNL01043502">
    <property type="protein sequence ID" value="EJK50526.1"/>
    <property type="molecule type" value="Genomic_DNA"/>
</dbReference>
<feature type="region of interest" description="Disordered" evidence="1">
    <location>
        <begin position="153"/>
        <end position="178"/>
    </location>
</feature>